<accession>A0ABV1NEW0</accession>
<dbReference type="Proteomes" id="UP001442468">
    <property type="component" value="Unassembled WGS sequence"/>
</dbReference>
<dbReference type="Gene3D" id="3.30.43.10">
    <property type="entry name" value="Uridine Diphospho-n-acetylenolpyruvylglucosamine Reductase, domain 2"/>
    <property type="match status" value="1"/>
</dbReference>
<evidence type="ECO:0000256" key="3">
    <source>
        <dbReference type="ARBA" id="ARBA00022827"/>
    </source>
</evidence>
<dbReference type="InterPro" id="IPR001041">
    <property type="entry name" value="2Fe-2S_ferredoxin-type"/>
</dbReference>
<dbReference type="InterPro" id="IPR036683">
    <property type="entry name" value="CO_DH_flav_C_dom_sf"/>
</dbReference>
<organism evidence="8 9">
    <name type="scientific">Halomonas aquatica</name>
    <dbReference type="NCBI Taxonomy" id="3151123"/>
    <lineage>
        <taxon>Bacteria</taxon>
        <taxon>Pseudomonadati</taxon>
        <taxon>Pseudomonadota</taxon>
        <taxon>Gammaproteobacteria</taxon>
        <taxon>Oceanospirillales</taxon>
        <taxon>Halomonadaceae</taxon>
        <taxon>Halomonas</taxon>
    </lineage>
</organism>
<comment type="caution">
    <text evidence="8">The sequence shown here is derived from an EMBL/GenBank/DDBJ whole genome shotgun (WGS) entry which is preliminary data.</text>
</comment>
<proteinExistence type="predicted"/>
<dbReference type="Gene3D" id="3.30.390.50">
    <property type="entry name" value="CO dehydrogenase flavoprotein, C-terminal domain"/>
    <property type="match status" value="1"/>
</dbReference>
<keyword evidence="3" id="KW-0274">FAD</keyword>
<dbReference type="PROSITE" id="PS51387">
    <property type="entry name" value="FAD_PCMH"/>
    <property type="match status" value="1"/>
</dbReference>
<name>A0ABV1NEW0_9GAMM</name>
<feature type="domain" description="FAD-binding PCMH-type" evidence="7">
    <location>
        <begin position="187"/>
        <end position="368"/>
    </location>
</feature>
<keyword evidence="9" id="KW-1185">Reference proteome</keyword>
<dbReference type="Pfam" id="PF00941">
    <property type="entry name" value="FAD_binding_5"/>
    <property type="match status" value="1"/>
</dbReference>
<dbReference type="SUPFAM" id="SSF56176">
    <property type="entry name" value="FAD-binding/transporter-associated domain-like"/>
    <property type="match status" value="1"/>
</dbReference>
<evidence type="ECO:0000259" key="7">
    <source>
        <dbReference type="PROSITE" id="PS51387"/>
    </source>
</evidence>
<dbReference type="InterPro" id="IPR036010">
    <property type="entry name" value="2Fe-2S_ferredoxin-like_sf"/>
</dbReference>
<dbReference type="InterPro" id="IPR014307">
    <property type="entry name" value="Xanthine_DH_ssu"/>
</dbReference>
<keyword evidence="5" id="KW-0408">Iron</keyword>
<reference evidence="8 9" key="1">
    <citation type="submission" date="2024-05" db="EMBL/GenBank/DDBJ databases">
        <title>Halomonas sp. SSM6 16S ribosomal RNA gene Genome sequencing and assembly.</title>
        <authorList>
            <person name="Yook S."/>
        </authorList>
    </citation>
    <scope>NUCLEOTIDE SEQUENCE [LARGE SCALE GENOMIC DNA]</scope>
    <source>
        <strain evidence="8 9">SSM6</strain>
    </source>
</reference>
<dbReference type="InterPro" id="IPR005107">
    <property type="entry name" value="CO_DH_flav_C"/>
</dbReference>
<dbReference type="InterPro" id="IPR012675">
    <property type="entry name" value="Beta-grasp_dom_sf"/>
</dbReference>
<keyword evidence="4 8" id="KW-0560">Oxidoreductase</keyword>
<feature type="domain" description="2Fe-2S ferredoxin-type" evidence="6">
    <location>
        <begin position="1"/>
        <end position="85"/>
    </location>
</feature>
<dbReference type="Pfam" id="PF01799">
    <property type="entry name" value="Fer2_2"/>
    <property type="match status" value="1"/>
</dbReference>
<dbReference type="RefSeq" id="WP_349761847.1">
    <property type="nucleotide sequence ID" value="NZ_JBEGCJ010000003.1"/>
</dbReference>
<dbReference type="Pfam" id="PF00111">
    <property type="entry name" value="Fer2"/>
    <property type="match status" value="1"/>
</dbReference>
<dbReference type="InterPro" id="IPR002888">
    <property type="entry name" value="2Fe-2S-bd"/>
</dbReference>
<evidence type="ECO:0000313" key="8">
    <source>
        <dbReference type="EMBL" id="MEQ6917592.1"/>
    </source>
</evidence>
<evidence type="ECO:0000313" key="9">
    <source>
        <dbReference type="Proteomes" id="UP001442468"/>
    </source>
</evidence>
<sequence>MIDFLLNGQPRHCDVSPDTSVLELLRVTLGQTGTKEGCASGDCGACTVAIGETRSDGRVHYHSANACIMPAHQLQGRQLVTVEGLARGESLHPAQAAMVECHASQCGFCTPGVVMSLFTLHEAQRGAGDERPAPFSPRRLEAALGGNLCRCTGYRPIRDAALSMGEYTEQRPAWLDAATPVISRTGLAARPAEEAPFAQPRTLDELIELRRRHPDVPIVAGATDLWLEVTQRLEHFSRLVDVTRVAELTAIEETILADGRAGWWVGAAVTYSRLEPLLEEHHEAFAHLLHRLGSAQVRNRGTLGGNIANASPIGDTPPVLLALASRLWLCGPEGDRELPLDDFFLDYKQTALGEGEVIRAIFLPRAETGRHLKVWKLSKRREDDISALLGAFAWRVEGGMLRDVRLAFGGMAATPTRARAAEAALEGQAPTTAAFQAARRALSRDFQPMSDVRGSDQYRRLGAANLLERLRLVACRTDQPRATKDPSMHDLDPQVMLHAFAH</sequence>
<dbReference type="PANTHER" id="PTHR45444:SF3">
    <property type="entry name" value="XANTHINE DEHYDROGENASE"/>
    <property type="match status" value="1"/>
</dbReference>
<dbReference type="PIRSF" id="PIRSF036557">
    <property type="entry name" value="XdhA_RC"/>
    <property type="match status" value="1"/>
</dbReference>
<dbReference type="SUPFAM" id="SSF47741">
    <property type="entry name" value="CO dehydrogenase ISP C-domain like"/>
    <property type="match status" value="1"/>
</dbReference>
<dbReference type="InterPro" id="IPR016166">
    <property type="entry name" value="FAD-bd_PCMH"/>
</dbReference>
<dbReference type="SUPFAM" id="SSF54292">
    <property type="entry name" value="2Fe-2S ferredoxin-like"/>
    <property type="match status" value="1"/>
</dbReference>
<dbReference type="PROSITE" id="PS00197">
    <property type="entry name" value="2FE2S_FER_1"/>
    <property type="match status" value="1"/>
</dbReference>
<dbReference type="InterPro" id="IPR002346">
    <property type="entry name" value="Mopterin_DH_FAD-bd"/>
</dbReference>
<dbReference type="EC" id="1.17.1.4" evidence="8"/>
<keyword evidence="1" id="KW-0285">Flavoprotein</keyword>
<dbReference type="Gene3D" id="3.30.465.10">
    <property type="match status" value="1"/>
</dbReference>
<dbReference type="InterPro" id="IPR036318">
    <property type="entry name" value="FAD-bd_PCMH-like_sf"/>
</dbReference>
<evidence type="ECO:0000256" key="4">
    <source>
        <dbReference type="ARBA" id="ARBA00023002"/>
    </source>
</evidence>
<dbReference type="InterPro" id="IPR036884">
    <property type="entry name" value="2Fe-2S-bd_dom_sf"/>
</dbReference>
<protein>
    <submittedName>
        <fullName evidence="8">Xanthine dehydrogenase small subunit</fullName>
        <ecNumber evidence="8">1.17.1.4</ecNumber>
    </submittedName>
</protein>
<dbReference type="EMBL" id="JBEGCJ010000003">
    <property type="protein sequence ID" value="MEQ6917592.1"/>
    <property type="molecule type" value="Genomic_DNA"/>
</dbReference>
<evidence type="ECO:0000259" key="6">
    <source>
        <dbReference type="PROSITE" id="PS51085"/>
    </source>
</evidence>
<dbReference type="PROSITE" id="PS51085">
    <property type="entry name" value="2FE2S_FER_2"/>
    <property type="match status" value="1"/>
</dbReference>
<dbReference type="GO" id="GO:0004854">
    <property type="term" value="F:xanthine dehydrogenase activity"/>
    <property type="evidence" value="ECO:0007669"/>
    <property type="project" value="UniProtKB-EC"/>
</dbReference>
<dbReference type="Gene3D" id="1.10.150.120">
    <property type="entry name" value="[2Fe-2S]-binding domain"/>
    <property type="match status" value="1"/>
</dbReference>
<keyword evidence="2" id="KW-0479">Metal-binding</keyword>
<dbReference type="InterPro" id="IPR006058">
    <property type="entry name" value="2Fe2S_fd_BS"/>
</dbReference>
<evidence type="ECO:0000256" key="5">
    <source>
        <dbReference type="ARBA" id="ARBA00023004"/>
    </source>
</evidence>
<dbReference type="SUPFAM" id="SSF55447">
    <property type="entry name" value="CO dehydrogenase flavoprotein C-terminal domain-like"/>
    <property type="match status" value="1"/>
</dbReference>
<dbReference type="SMART" id="SM01092">
    <property type="entry name" value="CO_deh_flav_C"/>
    <property type="match status" value="1"/>
</dbReference>
<dbReference type="Gene3D" id="3.10.20.30">
    <property type="match status" value="1"/>
</dbReference>
<dbReference type="InterPro" id="IPR016169">
    <property type="entry name" value="FAD-bd_PCMH_sub2"/>
</dbReference>
<dbReference type="InterPro" id="IPR012175">
    <property type="entry name" value="Xanth_DH_ssu_bac"/>
</dbReference>
<dbReference type="Pfam" id="PF03450">
    <property type="entry name" value="CO_deh_flav_C"/>
    <property type="match status" value="1"/>
</dbReference>
<evidence type="ECO:0000256" key="2">
    <source>
        <dbReference type="ARBA" id="ARBA00022723"/>
    </source>
</evidence>
<dbReference type="CDD" id="cd00207">
    <property type="entry name" value="fer2"/>
    <property type="match status" value="1"/>
</dbReference>
<dbReference type="PANTHER" id="PTHR45444">
    <property type="entry name" value="XANTHINE DEHYDROGENASE"/>
    <property type="match status" value="1"/>
</dbReference>
<gene>
    <name evidence="8" type="primary">xdhA</name>
    <name evidence="8" type="ORF">ABE960_08675</name>
</gene>
<evidence type="ECO:0000256" key="1">
    <source>
        <dbReference type="ARBA" id="ARBA00022630"/>
    </source>
</evidence>
<dbReference type="InterPro" id="IPR016167">
    <property type="entry name" value="FAD-bd_PCMH_sub1"/>
</dbReference>
<dbReference type="InterPro" id="IPR016208">
    <property type="entry name" value="Ald_Oxase/xanthine_DH-like"/>
</dbReference>
<dbReference type="NCBIfam" id="TIGR02963">
    <property type="entry name" value="xanthine_xdhA"/>
    <property type="match status" value="1"/>
</dbReference>